<evidence type="ECO:0000256" key="5">
    <source>
        <dbReference type="ARBA" id="ARBA00023125"/>
    </source>
</evidence>
<dbReference type="Proteomes" id="UP000827092">
    <property type="component" value="Unassembled WGS sequence"/>
</dbReference>
<dbReference type="EMBL" id="JAFNEN010000539">
    <property type="protein sequence ID" value="KAG8181044.1"/>
    <property type="molecule type" value="Genomic_DNA"/>
</dbReference>
<dbReference type="InterPro" id="IPR018117">
    <property type="entry name" value="C5_DNA_meth_AS"/>
</dbReference>
<evidence type="ECO:0000256" key="1">
    <source>
        <dbReference type="ARBA" id="ARBA00004123"/>
    </source>
</evidence>
<dbReference type="PROSITE" id="PS51679">
    <property type="entry name" value="SAM_MT_C5"/>
    <property type="match status" value="1"/>
</dbReference>
<evidence type="ECO:0000313" key="12">
    <source>
        <dbReference type="Proteomes" id="UP000827092"/>
    </source>
</evidence>
<gene>
    <name evidence="11" type="ORF">JTE90_024790</name>
</gene>
<organism evidence="11 12">
    <name type="scientific">Oedothorax gibbosus</name>
    <dbReference type="NCBI Taxonomy" id="931172"/>
    <lineage>
        <taxon>Eukaryota</taxon>
        <taxon>Metazoa</taxon>
        <taxon>Ecdysozoa</taxon>
        <taxon>Arthropoda</taxon>
        <taxon>Chelicerata</taxon>
        <taxon>Arachnida</taxon>
        <taxon>Araneae</taxon>
        <taxon>Araneomorphae</taxon>
        <taxon>Entelegynae</taxon>
        <taxon>Araneoidea</taxon>
        <taxon>Linyphiidae</taxon>
        <taxon>Erigoninae</taxon>
        <taxon>Oedothorax</taxon>
    </lineage>
</organism>
<keyword evidence="12" id="KW-1185">Reference proteome</keyword>
<dbReference type="PROSITE" id="PS00094">
    <property type="entry name" value="C5_MTASE_1"/>
    <property type="match status" value="1"/>
</dbReference>
<dbReference type="GO" id="GO:0005634">
    <property type="term" value="C:nucleus"/>
    <property type="evidence" value="ECO:0007669"/>
    <property type="project" value="UniProtKB-SubCell"/>
</dbReference>
<sequence>MFNSLIDTEKSANGNASTKKRTLAKQVAEVKWIEEQIYETKNRTYYSEVIVNKERLNCGDFVLIAPSDPSTPMYIAKIQSLFETSSHKKMFHALFYERGSNTVLGETSDPYEVFGTFECEDKEISSIKSKCTVFYKAPTENWFMLGGTEQSLEDLPPLENEKSFYYQKWYDGETCRFEDPPESHDSNPLQIKVLEDGDNFIRCLGCIKEAADERNDYCELKPSGEEESDTKYFSSATFKGFTHRPGDSVYLSPDVFNVKRESEKKSQSVKNKEVDETMYPEAYRKNDYIKGSNVDVPKPFAVGYIVNIFQNQKKSSMPKLTVKMFYRPEDTHRKKDSSSYELDLNLLYFSNDEITVEFSKVEGKCYVIFGENLTEAPEDWTSKGPNRFYFNESYDKATKTFEEPPTFAQKIGRIGKGGKGMKGKKKATNGVTEEVPEELFPSITQKLKTLDVFAGCGGLSQGFHAAGISETMWAIEKEEAAAQAFRLNFPNCAVFSEDCNYLLRLVMDGNETTLKGQSLPQKGDVECITGGPPCQGFSGMNRFNSREYSCFKNSLIVSYLSYCDFYRPRFFLLENVRNFVSFKRSMILKLTLRCLVRMGYQCTFAVLQAGSYGVPQTRRRAIILAAAPGEILPRYPEPSHVFSPRACSLTVGIDDKKFESNIQWTSSAPYRTITVRDAISDLPEIKNGAKAEEISYNGEALSHFQKKMRGVLFEPMLRDHICKDMSPLVEARMRHIPTLPGADWRDLPNISVRLSDGSYSKLLKYTHHDKKNGRSPNGALRGVCSCASGKACDPLDRQFNTLIPWCLPHTGNRHNNWSGLYGRLELDGFFSTTITNPEPMGKQGRVLHPEQNRLVSVRECARSQGFPDHYRFFGTILDRHRQVGNAVPPPLAEAIGMEIKKCLAVKETKACTDSFPLFS</sequence>
<evidence type="ECO:0000313" key="11">
    <source>
        <dbReference type="EMBL" id="KAG8181044.1"/>
    </source>
</evidence>
<dbReference type="InterPro" id="IPR001025">
    <property type="entry name" value="BAH_dom"/>
</dbReference>
<dbReference type="PANTHER" id="PTHR10629:SF52">
    <property type="entry name" value="DNA (CYTOSINE-5)-METHYLTRANSFERASE 1"/>
    <property type="match status" value="1"/>
</dbReference>
<dbReference type="GO" id="GO:0003886">
    <property type="term" value="F:DNA (cytosine-5-)-methyltransferase activity"/>
    <property type="evidence" value="ECO:0007669"/>
    <property type="project" value="UniProtKB-EC"/>
</dbReference>
<keyword evidence="6" id="KW-0539">Nucleus</keyword>
<reference evidence="11 12" key="1">
    <citation type="journal article" date="2022" name="Nat. Ecol. Evol.">
        <title>A masculinizing supergene underlies an exaggerated male reproductive morph in a spider.</title>
        <authorList>
            <person name="Hendrickx F."/>
            <person name="De Corte Z."/>
            <person name="Sonet G."/>
            <person name="Van Belleghem S.M."/>
            <person name="Kostlbacher S."/>
            <person name="Vangestel C."/>
        </authorList>
    </citation>
    <scope>NUCLEOTIDE SEQUENCE [LARGE SCALE GENOMIC DNA]</scope>
    <source>
        <strain evidence="11">W744_W776</strain>
    </source>
</reference>
<feature type="domain" description="BAH" evidence="10">
    <location>
        <begin position="281"/>
        <end position="405"/>
    </location>
</feature>
<dbReference type="PRINTS" id="PR00105">
    <property type="entry name" value="C5METTRFRASE"/>
</dbReference>
<dbReference type="NCBIfam" id="TIGR00675">
    <property type="entry name" value="dcm"/>
    <property type="match status" value="1"/>
</dbReference>
<evidence type="ECO:0000256" key="4">
    <source>
        <dbReference type="ARBA" id="ARBA00022691"/>
    </source>
</evidence>
<dbReference type="Pfam" id="PF01426">
    <property type="entry name" value="BAH"/>
    <property type="match status" value="2"/>
</dbReference>
<accession>A0AAV6UBD8</accession>
<dbReference type="GO" id="GO:0003677">
    <property type="term" value="F:DNA binding"/>
    <property type="evidence" value="ECO:0007669"/>
    <property type="project" value="UniProtKB-KW"/>
</dbReference>
<keyword evidence="3 7" id="KW-0808">Transferase</keyword>
<proteinExistence type="inferred from homology"/>
<dbReference type="InterPro" id="IPR001525">
    <property type="entry name" value="C5_MeTfrase"/>
</dbReference>
<dbReference type="FunFam" id="3.40.50.150:FF:000036">
    <property type="entry name" value="DNA (cytosine-5)-methyltransferase"/>
    <property type="match status" value="1"/>
</dbReference>
<dbReference type="Gene3D" id="2.30.30.490">
    <property type="match status" value="2"/>
</dbReference>
<evidence type="ECO:0000259" key="10">
    <source>
        <dbReference type="PROSITE" id="PS51038"/>
    </source>
</evidence>
<keyword evidence="4 7" id="KW-0949">S-adenosyl-L-methionine</keyword>
<keyword evidence="5" id="KW-0238">DNA-binding</keyword>
<dbReference type="AlphaFoldDB" id="A0AAV6UBD8"/>
<comment type="subcellular location">
    <subcellularLocation>
        <location evidence="1">Nucleus</location>
    </subcellularLocation>
</comment>
<dbReference type="InterPro" id="IPR031303">
    <property type="entry name" value="C5_meth_CS"/>
</dbReference>
<dbReference type="CDD" id="cd04760">
    <property type="entry name" value="BAH_Dnmt1_I"/>
    <property type="match status" value="1"/>
</dbReference>
<keyword evidence="2 7" id="KW-0489">Methyltransferase</keyword>
<dbReference type="SUPFAM" id="SSF53335">
    <property type="entry name" value="S-adenosyl-L-methionine-dependent methyltransferases"/>
    <property type="match status" value="1"/>
</dbReference>
<comment type="catalytic activity">
    <reaction evidence="9">
        <text>a 2'-deoxycytidine in DNA + S-adenosyl-L-methionine = a 5-methyl-2'-deoxycytidine in DNA + S-adenosyl-L-homocysteine + H(+)</text>
        <dbReference type="Rhea" id="RHEA:13681"/>
        <dbReference type="Rhea" id="RHEA-COMP:11369"/>
        <dbReference type="Rhea" id="RHEA-COMP:11370"/>
        <dbReference type="ChEBI" id="CHEBI:15378"/>
        <dbReference type="ChEBI" id="CHEBI:57856"/>
        <dbReference type="ChEBI" id="CHEBI:59789"/>
        <dbReference type="ChEBI" id="CHEBI:85452"/>
        <dbReference type="ChEBI" id="CHEBI:85454"/>
        <dbReference type="EC" id="2.1.1.37"/>
    </reaction>
</comment>
<dbReference type="Gene3D" id="3.40.50.150">
    <property type="entry name" value="Vaccinia Virus protein VP39"/>
    <property type="match status" value="1"/>
</dbReference>
<evidence type="ECO:0000256" key="2">
    <source>
        <dbReference type="ARBA" id="ARBA00022603"/>
    </source>
</evidence>
<evidence type="ECO:0000256" key="8">
    <source>
        <dbReference type="RuleBase" id="RU000416"/>
    </source>
</evidence>
<dbReference type="InterPro" id="IPR050390">
    <property type="entry name" value="C5-Methyltransferase"/>
</dbReference>
<comment type="similarity">
    <text evidence="7 8">Belongs to the class I-like SAM-binding methyltransferase superfamily. C5-methyltransferase family.</text>
</comment>
<evidence type="ECO:0000256" key="9">
    <source>
        <dbReference type="RuleBase" id="RU000417"/>
    </source>
</evidence>
<dbReference type="PANTHER" id="PTHR10629">
    <property type="entry name" value="CYTOSINE-SPECIFIC METHYLTRANSFERASE"/>
    <property type="match status" value="1"/>
</dbReference>
<protein>
    <recommendedName>
        <fullName evidence="9">Cytosine-specific methyltransferase</fullName>
        <ecNumber evidence="9">2.1.1.37</ecNumber>
    </recommendedName>
</protein>
<dbReference type="InterPro" id="IPR043151">
    <property type="entry name" value="BAH_sf"/>
</dbReference>
<feature type="domain" description="BAH" evidence="10">
    <location>
        <begin position="54"/>
        <end position="181"/>
    </location>
</feature>
<evidence type="ECO:0000256" key="7">
    <source>
        <dbReference type="PROSITE-ProRule" id="PRU01016"/>
    </source>
</evidence>
<dbReference type="InterPro" id="IPR029063">
    <property type="entry name" value="SAM-dependent_MTases_sf"/>
</dbReference>
<name>A0AAV6UBD8_9ARAC</name>
<dbReference type="EC" id="2.1.1.37" evidence="9"/>
<feature type="active site" evidence="7">
    <location>
        <position position="534"/>
    </location>
</feature>
<dbReference type="GO" id="GO:0032259">
    <property type="term" value="P:methylation"/>
    <property type="evidence" value="ECO:0007669"/>
    <property type="project" value="UniProtKB-KW"/>
</dbReference>
<comment type="caution">
    <text evidence="11">The sequence shown here is derived from an EMBL/GenBank/DDBJ whole genome shotgun (WGS) entry which is preliminary data.</text>
</comment>
<evidence type="ECO:0000256" key="3">
    <source>
        <dbReference type="ARBA" id="ARBA00022679"/>
    </source>
</evidence>
<dbReference type="PROSITE" id="PS00095">
    <property type="entry name" value="C5_MTASE_2"/>
    <property type="match status" value="1"/>
</dbReference>
<dbReference type="PROSITE" id="PS51038">
    <property type="entry name" value="BAH"/>
    <property type="match status" value="2"/>
</dbReference>
<dbReference type="Gene3D" id="3.90.120.10">
    <property type="entry name" value="DNA Methylase, subunit A, domain 2"/>
    <property type="match status" value="1"/>
</dbReference>
<dbReference type="GO" id="GO:0003682">
    <property type="term" value="F:chromatin binding"/>
    <property type="evidence" value="ECO:0007669"/>
    <property type="project" value="InterPro"/>
</dbReference>
<evidence type="ECO:0000256" key="6">
    <source>
        <dbReference type="ARBA" id="ARBA00023242"/>
    </source>
</evidence>
<dbReference type="SMART" id="SM00439">
    <property type="entry name" value="BAH"/>
    <property type="match status" value="2"/>
</dbReference>
<dbReference type="GO" id="GO:0044027">
    <property type="term" value="P:negative regulation of gene expression via chromosomal CpG island methylation"/>
    <property type="evidence" value="ECO:0007669"/>
    <property type="project" value="TreeGrafter"/>
</dbReference>
<dbReference type="FunFam" id="3.90.120.10:FF:000001">
    <property type="entry name" value="DNA (cytosine-5)-methyltransferase"/>
    <property type="match status" value="1"/>
</dbReference>
<dbReference type="Pfam" id="PF00145">
    <property type="entry name" value="DNA_methylase"/>
    <property type="match status" value="1"/>
</dbReference>